<evidence type="ECO:0000313" key="8">
    <source>
        <dbReference type="Proteomes" id="UP000198287"/>
    </source>
</evidence>
<dbReference type="PROSITE" id="PS50850">
    <property type="entry name" value="MFS"/>
    <property type="match status" value="1"/>
</dbReference>
<feature type="transmembrane region" description="Helical" evidence="5">
    <location>
        <begin position="182"/>
        <end position="200"/>
    </location>
</feature>
<keyword evidence="4 5" id="KW-0472">Membrane</keyword>
<sequence length="587" mass="66751">MTNSDEKKNDGFEKVYDYVGGSGWFQWRLLLITSLQLIIVTWHHIGYSFLGAVPDHWCKIEDLETRTNWTLTEIKRLSIPRTVLADTSESFEEAFSKTSYEGVEILECTQWDFDRTIYKTTIPSELRFSPRTWLEDWWEPYSLGRSPTSKFSSVFIAIFFGLPHPVEFNKAFYCRFLGRRKTILISLTIVVVCGLAAAFAKSYWIFLLLRFFTSIGVSGSIQNCFVLVMEHADIKYRALLGMLEQIPFAIGYMILPLLAYFIRDWAMLQLSFGLISLTLVSYLWWVPESPRWLATHGNEEDSLKYLLRMAKVNKFPKPSKEALLEYIRQAHQQPPPREQEERVLENGEVNLKSASSKFKHRLRGVAENFKKLMSTAEIRKRSLVFWTIFLTVSMVYYGLVFSTNLTSDPFLLVFLGGLMEIPAYLLTPIPASKLGRRPTTCATFMLTGVCMLGLSQIDSSYETTRIVLAMLAKFFISSTFAIIYLLGAELYPTEMRTTGLAVGIFCGRLGGGSAPYIVDLLQHIGKDFASVIFGVSAVAAGLVALGLPETRVLEMADNVHEVEKQAVEIKEKRRMSRMSITDGLTQL</sequence>
<dbReference type="SUPFAM" id="SSF103473">
    <property type="entry name" value="MFS general substrate transporter"/>
    <property type="match status" value="1"/>
</dbReference>
<feature type="transmembrane region" description="Helical" evidence="5">
    <location>
        <begin position="439"/>
        <end position="457"/>
    </location>
</feature>
<accession>A0A226DEJ7</accession>
<keyword evidence="3 5" id="KW-1133">Transmembrane helix</keyword>
<feature type="transmembrane region" description="Helical" evidence="5">
    <location>
        <begin position="409"/>
        <end position="427"/>
    </location>
</feature>
<reference evidence="7 8" key="1">
    <citation type="submission" date="2015-12" db="EMBL/GenBank/DDBJ databases">
        <title>The genome of Folsomia candida.</title>
        <authorList>
            <person name="Faddeeva A."/>
            <person name="Derks M.F."/>
            <person name="Anvar Y."/>
            <person name="Smit S."/>
            <person name="Van Straalen N."/>
            <person name="Roelofs D."/>
        </authorList>
    </citation>
    <scope>NUCLEOTIDE SEQUENCE [LARGE SCALE GENOMIC DNA]</scope>
    <source>
        <strain evidence="7 8">VU population</strain>
        <tissue evidence="7">Whole body</tissue>
    </source>
</reference>
<feature type="transmembrane region" description="Helical" evidence="5">
    <location>
        <begin position="240"/>
        <end position="262"/>
    </location>
</feature>
<dbReference type="EMBL" id="LNIX01000021">
    <property type="protein sequence ID" value="OXA43589.1"/>
    <property type="molecule type" value="Genomic_DNA"/>
</dbReference>
<dbReference type="GO" id="GO:0016020">
    <property type="term" value="C:membrane"/>
    <property type="evidence" value="ECO:0007669"/>
    <property type="project" value="UniProtKB-SubCell"/>
</dbReference>
<dbReference type="InterPro" id="IPR036259">
    <property type="entry name" value="MFS_trans_sf"/>
</dbReference>
<keyword evidence="2 5" id="KW-0812">Transmembrane</keyword>
<dbReference type="Gene3D" id="1.20.1250.20">
    <property type="entry name" value="MFS general substrate transporter like domains"/>
    <property type="match status" value="1"/>
</dbReference>
<feature type="transmembrane region" description="Helical" evidence="5">
    <location>
        <begin position="498"/>
        <end position="516"/>
    </location>
</feature>
<evidence type="ECO:0000256" key="4">
    <source>
        <dbReference type="ARBA" id="ARBA00023136"/>
    </source>
</evidence>
<evidence type="ECO:0000256" key="3">
    <source>
        <dbReference type="ARBA" id="ARBA00022989"/>
    </source>
</evidence>
<keyword evidence="8" id="KW-1185">Reference proteome</keyword>
<dbReference type="AlphaFoldDB" id="A0A226DEJ7"/>
<dbReference type="Proteomes" id="UP000198287">
    <property type="component" value="Unassembled WGS sequence"/>
</dbReference>
<evidence type="ECO:0000256" key="1">
    <source>
        <dbReference type="ARBA" id="ARBA00004141"/>
    </source>
</evidence>
<feature type="domain" description="Major facilitator superfamily (MFS) profile" evidence="6">
    <location>
        <begin position="82"/>
        <end position="552"/>
    </location>
</feature>
<evidence type="ECO:0000256" key="5">
    <source>
        <dbReference type="SAM" id="Phobius"/>
    </source>
</evidence>
<protein>
    <recommendedName>
        <fullName evidence="6">Major facilitator superfamily (MFS) profile domain-containing protein</fullName>
    </recommendedName>
</protein>
<organism evidence="7 8">
    <name type="scientific">Folsomia candida</name>
    <name type="common">Springtail</name>
    <dbReference type="NCBI Taxonomy" id="158441"/>
    <lineage>
        <taxon>Eukaryota</taxon>
        <taxon>Metazoa</taxon>
        <taxon>Ecdysozoa</taxon>
        <taxon>Arthropoda</taxon>
        <taxon>Hexapoda</taxon>
        <taxon>Collembola</taxon>
        <taxon>Entomobryomorpha</taxon>
        <taxon>Isotomoidea</taxon>
        <taxon>Isotomidae</taxon>
        <taxon>Proisotominae</taxon>
        <taxon>Folsomia</taxon>
    </lineage>
</organism>
<dbReference type="InterPro" id="IPR020846">
    <property type="entry name" value="MFS_dom"/>
</dbReference>
<proteinExistence type="predicted"/>
<evidence type="ECO:0000256" key="2">
    <source>
        <dbReference type="ARBA" id="ARBA00022692"/>
    </source>
</evidence>
<feature type="transmembrane region" description="Helical" evidence="5">
    <location>
        <begin position="383"/>
        <end position="403"/>
    </location>
</feature>
<dbReference type="OrthoDB" id="2544694at2759"/>
<evidence type="ECO:0000313" key="7">
    <source>
        <dbReference type="EMBL" id="OXA43589.1"/>
    </source>
</evidence>
<feature type="transmembrane region" description="Helical" evidence="5">
    <location>
        <begin position="206"/>
        <end position="228"/>
    </location>
</feature>
<dbReference type="GO" id="GO:0022857">
    <property type="term" value="F:transmembrane transporter activity"/>
    <property type="evidence" value="ECO:0007669"/>
    <property type="project" value="InterPro"/>
</dbReference>
<comment type="caution">
    <text evidence="7">The sequence shown here is derived from an EMBL/GenBank/DDBJ whole genome shotgun (WGS) entry which is preliminary data.</text>
</comment>
<comment type="subcellular location">
    <subcellularLocation>
        <location evidence="1">Membrane</location>
        <topology evidence="1">Multi-pass membrane protein</topology>
    </subcellularLocation>
</comment>
<name>A0A226DEJ7_FOLCA</name>
<feature type="transmembrane region" description="Helical" evidence="5">
    <location>
        <begin position="463"/>
        <end position="486"/>
    </location>
</feature>
<dbReference type="PANTHER" id="PTHR24064">
    <property type="entry name" value="SOLUTE CARRIER FAMILY 22 MEMBER"/>
    <property type="match status" value="1"/>
</dbReference>
<feature type="transmembrane region" description="Helical" evidence="5">
    <location>
        <begin position="528"/>
        <end position="547"/>
    </location>
</feature>
<dbReference type="Pfam" id="PF00083">
    <property type="entry name" value="Sugar_tr"/>
    <property type="match status" value="1"/>
</dbReference>
<dbReference type="OMA" id="TWHHIGY"/>
<evidence type="ECO:0000259" key="6">
    <source>
        <dbReference type="PROSITE" id="PS50850"/>
    </source>
</evidence>
<dbReference type="InterPro" id="IPR005828">
    <property type="entry name" value="MFS_sugar_transport-like"/>
</dbReference>
<feature type="transmembrane region" description="Helical" evidence="5">
    <location>
        <begin position="268"/>
        <end position="286"/>
    </location>
</feature>
<gene>
    <name evidence="7" type="ORF">Fcan01_21495</name>
</gene>